<accession>A0AAV2RL30</accession>
<name>A0AAV2RL30_MEGNR</name>
<feature type="compositionally biased region" description="Low complexity" evidence="1">
    <location>
        <begin position="8"/>
        <end position="32"/>
    </location>
</feature>
<dbReference type="Proteomes" id="UP001497623">
    <property type="component" value="Unassembled WGS sequence"/>
</dbReference>
<evidence type="ECO:0000313" key="2">
    <source>
        <dbReference type="EMBL" id="CAL4126208.1"/>
    </source>
</evidence>
<dbReference type="EMBL" id="CAXKWB010024359">
    <property type="protein sequence ID" value="CAL4126208.1"/>
    <property type="molecule type" value="Genomic_DNA"/>
</dbReference>
<comment type="caution">
    <text evidence="2">The sequence shown here is derived from an EMBL/GenBank/DDBJ whole genome shotgun (WGS) entry which is preliminary data.</text>
</comment>
<dbReference type="AlphaFoldDB" id="A0AAV2RL30"/>
<organism evidence="2 3">
    <name type="scientific">Meganyctiphanes norvegica</name>
    <name type="common">Northern krill</name>
    <name type="synonym">Thysanopoda norvegica</name>
    <dbReference type="NCBI Taxonomy" id="48144"/>
    <lineage>
        <taxon>Eukaryota</taxon>
        <taxon>Metazoa</taxon>
        <taxon>Ecdysozoa</taxon>
        <taxon>Arthropoda</taxon>
        <taxon>Crustacea</taxon>
        <taxon>Multicrustacea</taxon>
        <taxon>Malacostraca</taxon>
        <taxon>Eumalacostraca</taxon>
        <taxon>Eucarida</taxon>
        <taxon>Euphausiacea</taxon>
        <taxon>Euphausiidae</taxon>
        <taxon>Meganyctiphanes</taxon>
    </lineage>
</organism>
<evidence type="ECO:0000313" key="3">
    <source>
        <dbReference type="Proteomes" id="UP001497623"/>
    </source>
</evidence>
<protein>
    <submittedName>
        <fullName evidence="2">Uncharacterized protein</fullName>
    </submittedName>
</protein>
<sequence length="483" mass="54805">MDLVATYSSESESTSSESESTISESESSLSSSDVMPYVPDFGVHNLSLNDSPSIKVSSVATGGSLISENKEALDRELTPILAQLMTIPPDNDKDHDFVWLYQRLAQPNCSVDEFKYVIGTLQENVCQIMTDLFDDYVYDYGDDGDICYVFKAAAEALAIRCPVLEGPWETVAWRIFGSLGEWKNKEYGPASTRLCTWIIHAVGDPYLCPVPELRIYMLRLYRTLVNINDGNREQAWESLMFASSSLDRRGESVFLTVTTTDVIDLLMLFSNKDDDSYYGYDDDDVNDHDDDYLYQTGQRVAEKLRQYRKKRQDILLDDVSYKYGMGLKKFVEPKEIQSIAALLRYVSDGACIKGSLFRSKSGLLNEASSGLLSLIKIFKVTLQEPDLLEITAKSVMDVMEAVVIWAKDKDANDYDELECLYDVDLLLDEFCDPTDDDCTVDKIPIGMTIIRRYKGRICKMRSLITEESLDFAPRIYDILYNDQ</sequence>
<reference evidence="2 3" key="1">
    <citation type="submission" date="2024-05" db="EMBL/GenBank/DDBJ databases">
        <authorList>
            <person name="Wallberg A."/>
        </authorList>
    </citation>
    <scope>NUCLEOTIDE SEQUENCE [LARGE SCALE GENOMIC DNA]</scope>
</reference>
<keyword evidence="3" id="KW-1185">Reference proteome</keyword>
<feature type="region of interest" description="Disordered" evidence="1">
    <location>
        <begin position="1"/>
        <end position="33"/>
    </location>
</feature>
<gene>
    <name evidence="2" type="ORF">MNOR_LOCUS25473</name>
</gene>
<evidence type="ECO:0000256" key="1">
    <source>
        <dbReference type="SAM" id="MobiDB-lite"/>
    </source>
</evidence>
<proteinExistence type="predicted"/>